<feature type="compositionally biased region" description="Polar residues" evidence="1">
    <location>
        <begin position="582"/>
        <end position="596"/>
    </location>
</feature>
<feature type="compositionally biased region" description="Acidic residues" evidence="1">
    <location>
        <begin position="484"/>
        <end position="493"/>
    </location>
</feature>
<dbReference type="EMBL" id="JAJTJA010000010">
    <property type="protein sequence ID" value="KAH8693285.1"/>
    <property type="molecule type" value="Genomic_DNA"/>
</dbReference>
<sequence>MALSQGIYRLLPWTSSLGGNKVVAEMLVTPPHRKSPVLESPSLQMLKRKRDDDHEIIAVLDEHPPTKCRLENMNQASTMDVDESNMNWTPSQEGGNETLKPTSAAPDQALSSMAPSVRYGIDGGQESSQSDNRPPKPKMEISALRQSLDAQLSLEVLLKHNELRLIDQEIAKCQVALEQLRRCAEIPYPASVSYGISQSVSSGDGYAVPFSGSGPSPTSPSPWGVVDGPYSRHYAKWLLPDQRFDGGELPNAPLPSYGYMDTRSTRGNVTETGQLAGKSRSQRGSVNTRLQALPSGYPPPKDKAGPMIIKRKSDNQLVKLVCIDCRRFDFSSTQGFINHCRIAHSRTFASHEAAAEACGETVDVDEAGAVVGGPVEPSNTTTPGYVHPLIRTASSIDRTSKHGPPTSSQFENSPTTSKKASPKPRSLTLKKSTVTGPVTPNSSFIASADTPHLSSLLADLGSGLNLGEIVGDAKVKVDMSAYSSEEESDDEADQATAIDEDRPKVIHGGRLPARTTMPQAASQRPTSSKGHEISRTSSKSRGLNVTTPTRIASYVSPYPPASSPVVLQLDGAHSMDGVDMTENLSPHTVESNQAPSLVSDDDDEFEAASDSESLSPSSSEIGHGEEPDDIEVEDDEGTATPTTTDTKADHVVTSLKRGQGKKGDGVLPPAIVSLNSGKERRRVGQTPPANPKK</sequence>
<dbReference type="InterPro" id="IPR058706">
    <property type="entry name" value="zf-C2H2_AHC1-like"/>
</dbReference>
<evidence type="ECO:0000256" key="1">
    <source>
        <dbReference type="SAM" id="MobiDB-lite"/>
    </source>
</evidence>
<evidence type="ECO:0000313" key="4">
    <source>
        <dbReference type="Proteomes" id="UP001201262"/>
    </source>
</evidence>
<dbReference type="Proteomes" id="UP001201262">
    <property type="component" value="Unassembled WGS sequence"/>
</dbReference>
<evidence type="ECO:0000313" key="3">
    <source>
        <dbReference type="EMBL" id="KAH8693285.1"/>
    </source>
</evidence>
<feature type="compositionally biased region" description="Low complexity" evidence="1">
    <location>
        <begin position="610"/>
        <end position="619"/>
    </location>
</feature>
<gene>
    <name evidence="3" type="ORF">BGW36DRAFT_279887</name>
</gene>
<accession>A0AAD4PTH4</accession>
<feature type="region of interest" description="Disordered" evidence="1">
    <location>
        <begin position="576"/>
        <end position="693"/>
    </location>
</feature>
<evidence type="ECO:0000259" key="2">
    <source>
        <dbReference type="Pfam" id="PF25909"/>
    </source>
</evidence>
<feature type="compositionally biased region" description="Polar residues" evidence="1">
    <location>
        <begin position="429"/>
        <end position="440"/>
    </location>
</feature>
<feature type="region of interest" description="Disordered" evidence="1">
    <location>
        <begin position="395"/>
        <end position="440"/>
    </location>
</feature>
<keyword evidence="4" id="KW-1185">Reference proteome</keyword>
<feature type="region of interest" description="Disordered" evidence="1">
    <location>
        <begin position="273"/>
        <end position="307"/>
    </location>
</feature>
<name>A0AAD4PTH4_9EURO</name>
<feature type="region of interest" description="Disordered" evidence="1">
    <location>
        <begin position="480"/>
        <end position="545"/>
    </location>
</feature>
<dbReference type="GeneID" id="70240497"/>
<feature type="domain" description="AHC1-like C2H2 zinc-finger" evidence="2">
    <location>
        <begin position="309"/>
        <end position="354"/>
    </location>
</feature>
<feature type="compositionally biased region" description="Acidic residues" evidence="1">
    <location>
        <begin position="626"/>
        <end position="637"/>
    </location>
</feature>
<dbReference type="RefSeq" id="XP_046069158.1">
    <property type="nucleotide sequence ID" value="XM_046210210.1"/>
</dbReference>
<dbReference type="AlphaFoldDB" id="A0AAD4PTH4"/>
<feature type="region of interest" description="Disordered" evidence="1">
    <location>
        <begin position="87"/>
        <end position="140"/>
    </location>
</feature>
<feature type="non-terminal residue" evidence="3">
    <location>
        <position position="693"/>
    </location>
</feature>
<feature type="compositionally biased region" description="Polar residues" evidence="1">
    <location>
        <begin position="516"/>
        <end position="528"/>
    </location>
</feature>
<protein>
    <recommendedName>
        <fullName evidence="2">AHC1-like C2H2 zinc-finger domain-containing protein</fullName>
    </recommendedName>
</protein>
<feature type="compositionally biased region" description="Polar residues" evidence="1">
    <location>
        <begin position="405"/>
        <end position="419"/>
    </location>
</feature>
<feature type="compositionally biased region" description="Acidic residues" evidence="1">
    <location>
        <begin position="599"/>
        <end position="609"/>
    </location>
</feature>
<dbReference type="Pfam" id="PF25909">
    <property type="entry name" value="zf-C2H2_AHC1"/>
    <property type="match status" value="1"/>
</dbReference>
<feature type="compositionally biased region" description="Polar residues" evidence="1">
    <location>
        <begin position="535"/>
        <end position="545"/>
    </location>
</feature>
<proteinExistence type="predicted"/>
<feature type="compositionally biased region" description="Polar residues" evidence="1">
    <location>
        <begin position="87"/>
        <end position="101"/>
    </location>
</feature>
<reference evidence="3" key="1">
    <citation type="submission" date="2021-12" db="EMBL/GenBank/DDBJ databases">
        <title>Convergent genome expansion in fungi linked to evolution of root-endophyte symbiosis.</title>
        <authorList>
            <consortium name="DOE Joint Genome Institute"/>
            <person name="Ke Y.-H."/>
            <person name="Bonito G."/>
            <person name="Liao H.-L."/>
            <person name="Looney B."/>
            <person name="Rojas-Flechas A."/>
            <person name="Nash J."/>
            <person name="Hameed K."/>
            <person name="Schadt C."/>
            <person name="Martin F."/>
            <person name="Crous P.W."/>
            <person name="Miettinen O."/>
            <person name="Magnuson J.K."/>
            <person name="Labbe J."/>
            <person name="Jacobson D."/>
            <person name="Doktycz M.J."/>
            <person name="Veneault-Fourrey C."/>
            <person name="Kuo A."/>
            <person name="Mondo S."/>
            <person name="Calhoun S."/>
            <person name="Riley R."/>
            <person name="Ohm R."/>
            <person name="LaButti K."/>
            <person name="Andreopoulos B."/>
            <person name="Pangilinan J."/>
            <person name="Nolan M."/>
            <person name="Tritt A."/>
            <person name="Clum A."/>
            <person name="Lipzen A."/>
            <person name="Daum C."/>
            <person name="Barry K."/>
            <person name="Grigoriev I.V."/>
            <person name="Vilgalys R."/>
        </authorList>
    </citation>
    <scope>NUCLEOTIDE SEQUENCE</scope>
    <source>
        <strain evidence="3">PMI_201</strain>
    </source>
</reference>
<comment type="caution">
    <text evidence="3">The sequence shown here is derived from an EMBL/GenBank/DDBJ whole genome shotgun (WGS) entry which is preliminary data.</text>
</comment>
<organism evidence="3 4">
    <name type="scientific">Talaromyces proteolyticus</name>
    <dbReference type="NCBI Taxonomy" id="1131652"/>
    <lineage>
        <taxon>Eukaryota</taxon>
        <taxon>Fungi</taxon>
        <taxon>Dikarya</taxon>
        <taxon>Ascomycota</taxon>
        <taxon>Pezizomycotina</taxon>
        <taxon>Eurotiomycetes</taxon>
        <taxon>Eurotiomycetidae</taxon>
        <taxon>Eurotiales</taxon>
        <taxon>Trichocomaceae</taxon>
        <taxon>Talaromyces</taxon>
        <taxon>Talaromyces sect. Bacilispori</taxon>
    </lineage>
</organism>